<proteinExistence type="predicted"/>
<evidence type="ECO:0000313" key="1">
    <source>
        <dbReference type="EMBL" id="KAK3411265.1"/>
    </source>
</evidence>
<protein>
    <submittedName>
        <fullName evidence="1">Uncharacterized protein</fullName>
    </submittedName>
</protein>
<keyword evidence="2" id="KW-1185">Reference proteome</keyword>
<sequence>MMGKDESELIQEIVKRVSNHLDRTLLHVAKHLVGIESQVVKVKSMLNLESNDDVVMVGLWGQGGIGKTTLAKALYNSIMTQFEGSCFLANVRETSKDCKDLATLQDILLKDTLLLQQRLEVSNVDKCINIIRSRLGHKKVLLILDDVDDLRQLNALAGEGKWFGNGSRIIITTRDKHLLTCQRIYQDHVYEVKALDDNQARELLGKHASQTHQIRIDLVNGALNYAKGLPLALEVLGSLLCGKTEDVWESTLMKLSRSPTKNINDVLKISYEGLDVNEKEIFLHIACFFRGWTTHYTKKFLESCDLETTAGFEILVKRSLIRIEFDILEMHDLIQLMGKDIVNQECLDDPRRRSRLWLYDDVDEVLSNDKEDCAVKAIVLKLPDWTEMCIHPDAFTKIRRLRLLILHNVQDSFQGPLCLPMTSDDFQQLKYINFSYCKSLICIPDLSCAPHLEELVLSYCRNMVEAHESIAYLEKLQLLTLSGCSQLGVFPNVLKTKRLRGLELRYCKNLKRFPDIPHKLESLRVLSLKGTAIKELPASIENLVSLEKLCLSFCKNLVSLPSSIYKLHNIGELHLHNCRSFIGFPNANIWNSSVYQPIFHPRIPIRLSIPMVLTVKSLSRWFCNTPFAE</sequence>
<dbReference type="EMBL" id="CM064443">
    <property type="protein sequence ID" value="KAK3411265.1"/>
    <property type="molecule type" value="Genomic_DNA"/>
</dbReference>
<evidence type="ECO:0000313" key="2">
    <source>
        <dbReference type="Proteomes" id="UP000030711"/>
    </source>
</evidence>
<organism evidence="1 2">
    <name type="scientific">Eucalyptus grandis</name>
    <name type="common">Flooded gum</name>
    <dbReference type="NCBI Taxonomy" id="71139"/>
    <lineage>
        <taxon>Eukaryota</taxon>
        <taxon>Viridiplantae</taxon>
        <taxon>Streptophyta</taxon>
        <taxon>Embryophyta</taxon>
        <taxon>Tracheophyta</taxon>
        <taxon>Spermatophyta</taxon>
        <taxon>Magnoliopsida</taxon>
        <taxon>eudicotyledons</taxon>
        <taxon>Gunneridae</taxon>
        <taxon>Pentapetalae</taxon>
        <taxon>rosids</taxon>
        <taxon>malvids</taxon>
        <taxon>Myrtales</taxon>
        <taxon>Myrtaceae</taxon>
        <taxon>Myrtoideae</taxon>
        <taxon>Eucalypteae</taxon>
        <taxon>Eucalyptus</taxon>
    </lineage>
</organism>
<gene>
    <name evidence="1" type="ORF">EUGRSUZ_I00027</name>
</gene>
<reference evidence="1 2" key="1">
    <citation type="journal article" date="2014" name="Nature">
        <title>The genome of Eucalyptus grandis.</title>
        <authorList>
            <person name="Myburg A.A."/>
            <person name="Grattapaglia D."/>
            <person name="Tuskan G.A."/>
            <person name="Hellsten U."/>
            <person name="Hayes R.D."/>
            <person name="Grimwood J."/>
            <person name="Jenkins J."/>
            <person name="Lindquist E."/>
            <person name="Tice H."/>
            <person name="Bauer D."/>
            <person name="Goodstein D.M."/>
            <person name="Dubchak I."/>
            <person name="Poliakov A."/>
            <person name="Mizrachi E."/>
            <person name="Kullan A.R."/>
            <person name="Hussey S.G."/>
            <person name="Pinard D."/>
            <person name="van der Merwe K."/>
            <person name="Singh P."/>
            <person name="van Jaarsveld I."/>
            <person name="Silva-Junior O.B."/>
            <person name="Togawa R.C."/>
            <person name="Pappas M.R."/>
            <person name="Faria D.A."/>
            <person name="Sansaloni C.P."/>
            <person name="Petroli C.D."/>
            <person name="Yang X."/>
            <person name="Ranjan P."/>
            <person name="Tschaplinski T.J."/>
            <person name="Ye C.Y."/>
            <person name="Li T."/>
            <person name="Sterck L."/>
            <person name="Vanneste K."/>
            <person name="Murat F."/>
            <person name="Soler M."/>
            <person name="Clemente H.S."/>
            <person name="Saidi N."/>
            <person name="Cassan-Wang H."/>
            <person name="Dunand C."/>
            <person name="Hefer C.A."/>
            <person name="Bornberg-Bauer E."/>
            <person name="Kersting A.R."/>
            <person name="Vining K."/>
            <person name="Amarasinghe V."/>
            <person name="Ranik M."/>
            <person name="Naithani S."/>
            <person name="Elser J."/>
            <person name="Boyd A.E."/>
            <person name="Liston A."/>
            <person name="Spatafora J.W."/>
            <person name="Dharmwardhana P."/>
            <person name="Raja R."/>
            <person name="Sullivan C."/>
            <person name="Romanel E."/>
            <person name="Alves-Ferreira M."/>
            <person name="Kulheim C."/>
            <person name="Foley W."/>
            <person name="Carocha V."/>
            <person name="Paiva J."/>
            <person name="Kudrna D."/>
            <person name="Brommonschenkel S.H."/>
            <person name="Pasquali G."/>
            <person name="Byrne M."/>
            <person name="Rigault P."/>
            <person name="Tibbits J."/>
            <person name="Spokevicius A."/>
            <person name="Jones R.C."/>
            <person name="Steane D.A."/>
            <person name="Vaillancourt R.E."/>
            <person name="Potts B.M."/>
            <person name="Joubert F."/>
            <person name="Barry K."/>
            <person name="Pappas G.J."/>
            <person name="Strauss S.H."/>
            <person name="Jaiswal P."/>
            <person name="Grima-Pettenati J."/>
            <person name="Salse J."/>
            <person name="Van de Peer Y."/>
            <person name="Rokhsar D.S."/>
            <person name="Schmutz J."/>
        </authorList>
    </citation>
    <scope>NUCLEOTIDE SEQUENCE [LARGE SCALE GENOMIC DNA]</scope>
    <source>
        <strain evidence="2">cv. BRASUZ1</strain>
        <tissue evidence="1">Leaf extractions</tissue>
    </source>
</reference>
<dbReference type="Proteomes" id="UP000030711">
    <property type="component" value="Chromosome 9"/>
</dbReference>
<accession>A0ACC3JCN0</accession>
<name>A0ACC3JCN0_EUCGR</name>
<comment type="caution">
    <text evidence="1">The sequence shown here is derived from an EMBL/GenBank/DDBJ whole genome shotgun (WGS) entry which is preliminary data.</text>
</comment>